<feature type="domain" description="ABC transporter" evidence="9">
    <location>
        <begin position="5"/>
        <end position="228"/>
    </location>
</feature>
<dbReference type="InterPro" id="IPR017871">
    <property type="entry name" value="ABC_transporter-like_CS"/>
</dbReference>
<dbReference type="NCBIfam" id="TIGR02211">
    <property type="entry name" value="LolD_lipo_ex"/>
    <property type="match status" value="1"/>
</dbReference>
<reference evidence="10 11" key="1">
    <citation type="submission" date="2018-12" db="EMBL/GenBank/DDBJ databases">
        <authorList>
            <person name="Chong R.A."/>
        </authorList>
    </citation>
    <scope>NUCLEOTIDE SEQUENCE [LARGE SCALE GENOMIC DNA]</scope>
    <source>
        <strain evidence="10 11">Hta</strain>
    </source>
</reference>
<evidence type="ECO:0000256" key="6">
    <source>
        <dbReference type="ARBA" id="ARBA00022967"/>
    </source>
</evidence>
<dbReference type="InterPro" id="IPR027417">
    <property type="entry name" value="P-loop_NTPase"/>
</dbReference>
<dbReference type="Pfam" id="PF00005">
    <property type="entry name" value="ABC_tran"/>
    <property type="match status" value="1"/>
</dbReference>
<dbReference type="AlphaFoldDB" id="A0A4D6XVW8"/>
<organism evidence="10 11">
    <name type="scientific">Buchnera aphidicola</name>
    <name type="common">Hyadaphis tataricae</name>
    <dbReference type="NCBI Taxonomy" id="1241859"/>
    <lineage>
        <taxon>Bacteria</taxon>
        <taxon>Pseudomonadati</taxon>
        <taxon>Pseudomonadota</taxon>
        <taxon>Gammaproteobacteria</taxon>
        <taxon>Enterobacterales</taxon>
        <taxon>Erwiniaceae</taxon>
        <taxon>Buchnera</taxon>
    </lineage>
</organism>
<evidence type="ECO:0000256" key="5">
    <source>
        <dbReference type="ARBA" id="ARBA00022840"/>
    </source>
</evidence>
<dbReference type="EMBL" id="CP034873">
    <property type="protein sequence ID" value="QCI21596.1"/>
    <property type="molecule type" value="Genomic_DNA"/>
</dbReference>
<dbReference type="PROSITE" id="PS50893">
    <property type="entry name" value="ABC_TRANSPORTER_2"/>
    <property type="match status" value="1"/>
</dbReference>
<dbReference type="GO" id="GO:0016887">
    <property type="term" value="F:ATP hydrolysis activity"/>
    <property type="evidence" value="ECO:0007669"/>
    <property type="project" value="InterPro"/>
</dbReference>
<proteinExistence type="inferred from homology"/>
<dbReference type="InterPro" id="IPR017911">
    <property type="entry name" value="MacB-like_ATP-bd"/>
</dbReference>
<comment type="function">
    <text evidence="8">Part of the ABC transporter complex LolCDE involved in the translocation of mature outer membrane-directed lipoproteins, from the inner membrane to the periplasmic chaperone, LolA. Responsible for the formation of the LolA-lipoprotein complex in an ATP-dependent manner.</text>
</comment>
<dbReference type="Gene3D" id="3.40.50.300">
    <property type="entry name" value="P-loop containing nucleotide triphosphate hydrolases"/>
    <property type="match status" value="1"/>
</dbReference>
<accession>A0A4D6XVW8</accession>
<keyword evidence="7 8" id="KW-0472">Membrane</keyword>
<evidence type="ECO:0000313" key="11">
    <source>
        <dbReference type="Proteomes" id="UP000298773"/>
    </source>
</evidence>
<evidence type="ECO:0000313" key="10">
    <source>
        <dbReference type="EMBL" id="QCI21596.1"/>
    </source>
</evidence>
<reference evidence="10 11" key="2">
    <citation type="submission" date="2019-05" db="EMBL/GenBank/DDBJ databases">
        <title>Genome evolution of the obligate endosymbiont Buchnera aphidicola.</title>
        <authorList>
            <person name="Moran N.A."/>
        </authorList>
    </citation>
    <scope>NUCLEOTIDE SEQUENCE [LARGE SCALE GENOMIC DNA]</scope>
    <source>
        <strain evidence="10 11">Hta</strain>
    </source>
</reference>
<gene>
    <name evidence="8 10" type="primary">lolD</name>
    <name evidence="10" type="ORF">D9V69_01465</name>
</gene>
<dbReference type="Proteomes" id="UP000298773">
    <property type="component" value="Chromosome"/>
</dbReference>
<dbReference type="GO" id="GO:0005524">
    <property type="term" value="F:ATP binding"/>
    <property type="evidence" value="ECO:0007669"/>
    <property type="project" value="UniProtKB-UniRule"/>
</dbReference>
<keyword evidence="10" id="KW-0449">Lipoprotein</keyword>
<comment type="subcellular location">
    <subcellularLocation>
        <location evidence="8">Cell inner membrane</location>
        <topology evidence="8">Peripheral membrane protein</topology>
    </subcellularLocation>
</comment>
<comment type="similarity">
    <text evidence="1">Belongs to the ABC transporter superfamily. Drug exporter-2 (TC 3.A.1.117) family.</text>
</comment>
<dbReference type="OrthoDB" id="9801477at2"/>
<dbReference type="PANTHER" id="PTHR42798">
    <property type="entry name" value="LIPOPROTEIN-RELEASING SYSTEM ATP-BINDING PROTEIN LOLD"/>
    <property type="match status" value="1"/>
</dbReference>
<comment type="similarity">
    <text evidence="8">Belongs to the ABC transporter superfamily. Lipoprotein translocase (TC 3.A.1.125) family.</text>
</comment>
<dbReference type="GO" id="GO:0044873">
    <property type="term" value="P:lipoprotein localization to membrane"/>
    <property type="evidence" value="ECO:0007669"/>
    <property type="project" value="UniProtKB-UniRule"/>
</dbReference>
<protein>
    <recommendedName>
        <fullName evidence="8">Lipoprotein-releasing system ATP-binding protein LolD</fullName>
        <ecNumber evidence="8">7.6.2.-</ecNumber>
    </recommendedName>
</protein>
<evidence type="ECO:0000256" key="2">
    <source>
        <dbReference type="ARBA" id="ARBA00022448"/>
    </source>
</evidence>
<evidence type="ECO:0000256" key="3">
    <source>
        <dbReference type="ARBA" id="ARBA00022475"/>
    </source>
</evidence>
<dbReference type="CDD" id="cd03255">
    <property type="entry name" value="ABC_MJ0796_LolCDE_FtsE"/>
    <property type="match status" value="1"/>
</dbReference>
<dbReference type="RefSeq" id="WP_158356566.1">
    <property type="nucleotide sequence ID" value="NZ_CP034873.1"/>
</dbReference>
<evidence type="ECO:0000259" key="9">
    <source>
        <dbReference type="PROSITE" id="PS50893"/>
    </source>
</evidence>
<keyword evidence="3 8" id="KW-1003">Cell membrane</keyword>
<dbReference type="SMART" id="SM00382">
    <property type="entry name" value="AAA"/>
    <property type="match status" value="1"/>
</dbReference>
<dbReference type="InterPro" id="IPR003593">
    <property type="entry name" value="AAA+_ATPase"/>
</dbReference>
<keyword evidence="4 8" id="KW-0547">Nucleotide-binding</keyword>
<dbReference type="EC" id="7.6.2.-" evidence="8"/>
<evidence type="ECO:0000256" key="4">
    <source>
        <dbReference type="ARBA" id="ARBA00022741"/>
    </source>
</evidence>
<keyword evidence="6 8" id="KW-1278">Translocase</keyword>
<keyword evidence="5 8" id="KW-0067">ATP-binding</keyword>
<name>A0A4D6XVW8_9GAMM</name>
<evidence type="ECO:0000256" key="7">
    <source>
        <dbReference type="ARBA" id="ARBA00023136"/>
    </source>
</evidence>
<comment type="subunit">
    <text evidence="8">The complex is composed of two ATP-binding proteins (LolD) and two transmembrane proteins (LolC and LolE).</text>
</comment>
<dbReference type="InterPro" id="IPR003439">
    <property type="entry name" value="ABC_transporter-like_ATP-bd"/>
</dbReference>
<dbReference type="InterPro" id="IPR011924">
    <property type="entry name" value="LolD_lipo_ATP-bd"/>
</dbReference>
<sequence length="228" mass="26008">MNNIIQCIKISKFYQNGDVFVPVLNKISFKLNRGTIAAIIGHSGSGKTTLLHLIAALDNPSSGNILFNGTSIQSMSSNQIAHFRNQDLGLIYQFHHLMLDFNVLENVAMPLLIGKKRKKESEEIAYNMLKEVNLEHKRYKYPSEISGGERQRVAIARAFVNKPLLIIGDEPTNNLDQYNVSVIIDLILKFNEYYNTSFLIVTHDIRVIKQIPVIFKMHNGQLFNYKNE</sequence>
<keyword evidence="2 8" id="KW-0813">Transport</keyword>
<dbReference type="GO" id="GO:0005886">
    <property type="term" value="C:plasma membrane"/>
    <property type="evidence" value="ECO:0007669"/>
    <property type="project" value="UniProtKB-SubCell"/>
</dbReference>
<dbReference type="PANTHER" id="PTHR42798:SF2">
    <property type="entry name" value="ABC TRANSPORTER ATP-BINDING PROTEIN MG467-RELATED"/>
    <property type="match status" value="1"/>
</dbReference>
<dbReference type="PROSITE" id="PS00211">
    <property type="entry name" value="ABC_TRANSPORTER_1"/>
    <property type="match status" value="1"/>
</dbReference>
<dbReference type="SUPFAM" id="SSF52540">
    <property type="entry name" value="P-loop containing nucleoside triphosphate hydrolases"/>
    <property type="match status" value="1"/>
</dbReference>
<keyword evidence="8" id="KW-0997">Cell inner membrane</keyword>
<evidence type="ECO:0000256" key="8">
    <source>
        <dbReference type="RuleBase" id="RU367068"/>
    </source>
</evidence>
<evidence type="ECO:0000256" key="1">
    <source>
        <dbReference type="ARBA" id="ARBA00006526"/>
    </source>
</evidence>